<feature type="region of interest" description="Disordered" evidence="1">
    <location>
        <begin position="194"/>
        <end position="247"/>
    </location>
</feature>
<dbReference type="AlphaFoldDB" id="A0A0G4EMU3"/>
<dbReference type="VEuPathDB" id="CryptoDB:Vbra_2855"/>
<keyword evidence="3" id="KW-1185">Reference proteome</keyword>
<accession>A0A0G4EMU3</accession>
<gene>
    <name evidence="2" type="ORF">Vbra_2855</name>
</gene>
<sequence>MNLNQHVSYSVEAYIASLWEEHAIPRWHRRLYAEQEGHERALMVLIKEAECLRSGNAPVQRVMRSVDYREFCLRRLELLNEAYANRAIDEWHAQSELRDVLLELRLSTLEVVEAIDVWRKCLRPGRKSPLAVPWLVEQNSIQAQHGDDLRPQNYLLKMTRDTSWLPSSALSRLMMFSAKSDPFFVTSSAPGTLSAAVTPSSATQHQRQKTTRDTSRPATRAAPSQAASRPTGGPRVSRTAQSWQQRPAALPLQPSLLSRIHAAESIMLLERAREKLSGGAGSRQSARERPRSVLTFSTKLEAVPSPEPVPASAEPTEAPIEAGTPLSLLPIECTTSEIADIFRHYLEHVDASLANSLPPLGEWGPATAKHGGQFFWLTTAGTGERGKKRRIVGLAVFRNEKTLSVVCKVYHLSVANTAMLLDHDHHLHSTRTEVMWPEVLSDAAATVRQYILQKHDVSSIRVTLVCQDLPSGEYKVDPAVEGAFKSAGFKWYQMTNVAGGRRVVMNTTRRDDDLLEDTVAAAGSGGDDDTPTALSLCVCTSVVHVEQGECRALLDSPHAMSLSSPLVAHEGIKRFTKQHPASQQLTLMLRLSRLHHPEVASMVETGPLQPEPSSDDETAAMGGVFHHGREGVTVKLCVSVSRWGSPASEHVGSSMRLHARMSAFQDTNVFFVETRNDEIVLAIAKAADTEAEETPSPLSAYEHYKSVIKGAAAEMDHDHSEDCEVILPCTAFTAHCVVASSDGGEGGSVGVLEQVTGRLDFGSRLEGALSMPHFRDAGHVHRLVGGRVVVGVCHSEVGLGLPLMVLTL</sequence>
<name>A0A0G4EMU3_VITBC</name>
<reference evidence="2 3" key="1">
    <citation type="submission" date="2014-11" db="EMBL/GenBank/DDBJ databases">
        <authorList>
            <person name="Zhu J."/>
            <person name="Qi W."/>
            <person name="Song R."/>
        </authorList>
    </citation>
    <scope>NUCLEOTIDE SEQUENCE [LARGE SCALE GENOMIC DNA]</scope>
</reference>
<dbReference type="EMBL" id="CDMY01000275">
    <property type="protein sequence ID" value="CEL99147.1"/>
    <property type="molecule type" value="Genomic_DNA"/>
</dbReference>
<organism evidence="2 3">
    <name type="scientific">Vitrella brassicaformis (strain CCMP3155)</name>
    <dbReference type="NCBI Taxonomy" id="1169540"/>
    <lineage>
        <taxon>Eukaryota</taxon>
        <taxon>Sar</taxon>
        <taxon>Alveolata</taxon>
        <taxon>Colpodellida</taxon>
        <taxon>Vitrellaceae</taxon>
        <taxon>Vitrella</taxon>
    </lineage>
</organism>
<dbReference type="Proteomes" id="UP000041254">
    <property type="component" value="Unassembled WGS sequence"/>
</dbReference>
<evidence type="ECO:0000256" key="1">
    <source>
        <dbReference type="SAM" id="MobiDB-lite"/>
    </source>
</evidence>
<dbReference type="InParanoid" id="A0A0G4EMU3"/>
<feature type="compositionally biased region" description="Polar residues" evidence="1">
    <location>
        <begin position="194"/>
        <end position="205"/>
    </location>
</feature>
<proteinExistence type="predicted"/>
<evidence type="ECO:0000313" key="3">
    <source>
        <dbReference type="Proteomes" id="UP000041254"/>
    </source>
</evidence>
<protein>
    <submittedName>
        <fullName evidence="2">Uncharacterized protein</fullName>
    </submittedName>
</protein>
<evidence type="ECO:0000313" key="2">
    <source>
        <dbReference type="EMBL" id="CEL99147.1"/>
    </source>
</evidence>